<evidence type="ECO:0000256" key="3">
    <source>
        <dbReference type="ARBA" id="ARBA00012611"/>
    </source>
</evidence>
<accession>A0A167QF02</accession>
<evidence type="ECO:0000313" key="14">
    <source>
        <dbReference type="Proteomes" id="UP000076738"/>
    </source>
</evidence>
<dbReference type="InterPro" id="IPR026051">
    <property type="entry name" value="ALG1-like"/>
</dbReference>
<evidence type="ECO:0000256" key="12">
    <source>
        <dbReference type="SAM" id="Phobius"/>
    </source>
</evidence>
<evidence type="ECO:0000256" key="7">
    <source>
        <dbReference type="ARBA" id="ARBA00022692"/>
    </source>
</evidence>
<evidence type="ECO:0000256" key="11">
    <source>
        <dbReference type="ARBA" id="ARBA00024899"/>
    </source>
</evidence>
<evidence type="ECO:0000256" key="5">
    <source>
        <dbReference type="ARBA" id="ARBA00022676"/>
    </source>
</evidence>
<dbReference type="EC" id="2.4.1.142" evidence="3"/>
<keyword evidence="9 12" id="KW-1133">Transmembrane helix</keyword>
<keyword evidence="8" id="KW-0256">Endoplasmic reticulum</keyword>
<dbReference type="SUPFAM" id="SSF53756">
    <property type="entry name" value="UDP-Glycosyltransferase/glycogen phosphorylase"/>
    <property type="match status" value="1"/>
</dbReference>
<keyword evidence="14" id="KW-1185">Reference proteome</keyword>
<evidence type="ECO:0000256" key="9">
    <source>
        <dbReference type="ARBA" id="ARBA00022989"/>
    </source>
</evidence>
<comment type="subcellular location">
    <subcellularLocation>
        <location evidence="1">Endoplasmic reticulum membrane</location>
        <topology evidence="1">Single-pass membrane protein</topology>
    </subcellularLocation>
</comment>
<feature type="transmembrane region" description="Helical" evidence="12">
    <location>
        <begin position="20"/>
        <end position="41"/>
    </location>
</feature>
<dbReference type="PANTHER" id="PTHR13036:SF0">
    <property type="entry name" value="CHITOBIOSYLDIPHOSPHODOLICHOL BETA-MANNOSYLTRANSFERASE"/>
    <property type="match status" value="1"/>
</dbReference>
<dbReference type="STRING" id="1330018.A0A167QF02"/>
<sequence length="519" mass="58298">MGLLDRLGGELRGQYGPYLGLVYIALAFIALLVVFNPVRLLRKARKPPRHQTVAIIVLGDIGRSPRMMYHAESFAAMGWETYLVGYRGSKLIPSLLEAPHVREIYLREPPAFISKLPKLLFLVWAPYKIFFQVYTVLQTLLGELPYPPEFILVQNPPSIPTLALVQLCCWLHGSKLIIDWHNLGYTILGLRLGKTNPVTWVAKMFEKTFGRSAYAHLFVTHAMREVLVRDWKLQGIKAVLHDRPPAHFHASETTEIHDLFTRLDLTSAGDDFFPPYCAPISTPFTQLKDLSPSSAISPTFGNTTLPQLRPDRPALVVSSTSWTPDEDFAVLLNAMAFYEKRARAANDPSEAGLPKMLVIVTGKGPLREKFMEDIEEVQRLWRWVRCVPMWLEAADYPILLGSADVGVSLHASSSALDLPMKIVDMFGCGLPVCALGFECLPELVKEGENGLVFRTAPELAGQLETLLKGFPQARELKKLREGLARQSSTKAKVGERWNTWAEEWDRIVKPIIIHRAGVQ</sequence>
<name>A0A167QF02_CALVF</name>
<dbReference type="OrthoDB" id="614844at2759"/>
<evidence type="ECO:0000256" key="6">
    <source>
        <dbReference type="ARBA" id="ARBA00022679"/>
    </source>
</evidence>
<comment type="pathway">
    <text evidence="2">Protein modification; protein glycosylation.</text>
</comment>
<keyword evidence="6 13" id="KW-0808">Transferase</keyword>
<keyword evidence="7 12" id="KW-0812">Transmembrane</keyword>
<proteinExistence type="predicted"/>
<evidence type="ECO:0000256" key="1">
    <source>
        <dbReference type="ARBA" id="ARBA00004389"/>
    </source>
</evidence>
<evidence type="ECO:0000256" key="10">
    <source>
        <dbReference type="ARBA" id="ARBA00023136"/>
    </source>
</evidence>
<dbReference type="Proteomes" id="UP000076738">
    <property type="component" value="Unassembled WGS sequence"/>
</dbReference>
<dbReference type="AlphaFoldDB" id="A0A167QF02"/>
<keyword evidence="5" id="KW-0328">Glycosyltransferase</keyword>
<dbReference type="Pfam" id="PF13692">
    <property type="entry name" value="Glyco_trans_1_4"/>
    <property type="match status" value="1"/>
</dbReference>
<reference evidence="13 14" key="1">
    <citation type="journal article" date="2016" name="Mol. Biol. Evol.">
        <title>Comparative Genomics of Early-Diverging Mushroom-Forming Fungi Provides Insights into the Origins of Lignocellulose Decay Capabilities.</title>
        <authorList>
            <person name="Nagy L.G."/>
            <person name="Riley R."/>
            <person name="Tritt A."/>
            <person name="Adam C."/>
            <person name="Daum C."/>
            <person name="Floudas D."/>
            <person name="Sun H."/>
            <person name="Yadav J.S."/>
            <person name="Pangilinan J."/>
            <person name="Larsson K.H."/>
            <person name="Matsuura K."/>
            <person name="Barry K."/>
            <person name="Labutti K."/>
            <person name="Kuo R."/>
            <person name="Ohm R.A."/>
            <person name="Bhattacharya S.S."/>
            <person name="Shirouzu T."/>
            <person name="Yoshinaga Y."/>
            <person name="Martin F.M."/>
            <person name="Grigoriev I.V."/>
            <person name="Hibbett D.S."/>
        </authorList>
    </citation>
    <scope>NUCLEOTIDE SEQUENCE [LARGE SCALE GENOMIC DNA]</scope>
    <source>
        <strain evidence="13 14">TUFC12733</strain>
    </source>
</reference>
<evidence type="ECO:0000256" key="4">
    <source>
        <dbReference type="ARBA" id="ARBA00015841"/>
    </source>
</evidence>
<dbReference type="Gene3D" id="3.40.50.2000">
    <property type="entry name" value="Glycogen Phosphorylase B"/>
    <property type="match status" value="1"/>
</dbReference>
<protein>
    <recommendedName>
        <fullName evidence="4">Chitobiosyldiphosphodolichol beta-mannosyltransferase</fullName>
        <ecNumber evidence="3">2.4.1.142</ecNumber>
    </recommendedName>
</protein>
<gene>
    <name evidence="13" type="ORF">CALVIDRAFT_476975</name>
</gene>
<dbReference type="GO" id="GO:0004578">
    <property type="term" value="F:chitobiosyldiphosphodolichol beta-mannosyltransferase activity"/>
    <property type="evidence" value="ECO:0007669"/>
    <property type="project" value="UniProtKB-EC"/>
</dbReference>
<organism evidence="13 14">
    <name type="scientific">Calocera viscosa (strain TUFC12733)</name>
    <dbReference type="NCBI Taxonomy" id="1330018"/>
    <lineage>
        <taxon>Eukaryota</taxon>
        <taxon>Fungi</taxon>
        <taxon>Dikarya</taxon>
        <taxon>Basidiomycota</taxon>
        <taxon>Agaricomycotina</taxon>
        <taxon>Dacrymycetes</taxon>
        <taxon>Dacrymycetales</taxon>
        <taxon>Dacrymycetaceae</taxon>
        <taxon>Calocera</taxon>
    </lineage>
</organism>
<dbReference type="GO" id="GO:0005789">
    <property type="term" value="C:endoplasmic reticulum membrane"/>
    <property type="evidence" value="ECO:0007669"/>
    <property type="project" value="UniProtKB-SubCell"/>
</dbReference>
<comment type="function">
    <text evidence="11">Participates in the formation of the lipid-linked precursor oligosaccharide for N-glycosylation. Involved in assembling the dolichol-pyrophosphate-GlcNAc(2)-Man(5) intermediate on the cytoplasmic surface of the ER.</text>
</comment>
<evidence type="ECO:0000256" key="2">
    <source>
        <dbReference type="ARBA" id="ARBA00004922"/>
    </source>
</evidence>
<dbReference type="EMBL" id="KV417271">
    <property type="protein sequence ID" value="KZO99697.1"/>
    <property type="molecule type" value="Genomic_DNA"/>
</dbReference>
<dbReference type="PANTHER" id="PTHR13036">
    <property type="entry name" value="BETA1,4 MANNOSYLTRANSFERASE"/>
    <property type="match status" value="1"/>
</dbReference>
<evidence type="ECO:0000256" key="8">
    <source>
        <dbReference type="ARBA" id="ARBA00022824"/>
    </source>
</evidence>
<keyword evidence="10 12" id="KW-0472">Membrane</keyword>
<evidence type="ECO:0000313" key="13">
    <source>
        <dbReference type="EMBL" id="KZO99697.1"/>
    </source>
</evidence>